<dbReference type="PANTHER" id="PTHR48106">
    <property type="entry name" value="QUINONE OXIDOREDUCTASE PIG3-RELATED"/>
    <property type="match status" value="1"/>
</dbReference>
<dbReference type="SUPFAM" id="SSF50129">
    <property type="entry name" value="GroES-like"/>
    <property type="match status" value="1"/>
</dbReference>
<keyword evidence="1" id="KW-0521">NADP</keyword>
<dbReference type="EMBL" id="JACHOQ010000002">
    <property type="protein sequence ID" value="MBB5739644.1"/>
    <property type="molecule type" value="Genomic_DNA"/>
</dbReference>
<dbReference type="Gene3D" id="3.40.50.720">
    <property type="entry name" value="NAD(P)-binding Rossmann-like Domain"/>
    <property type="match status" value="1"/>
</dbReference>
<dbReference type="InterPro" id="IPR011032">
    <property type="entry name" value="GroES-like_sf"/>
</dbReference>
<dbReference type="Pfam" id="PF08240">
    <property type="entry name" value="ADH_N"/>
    <property type="match status" value="1"/>
</dbReference>
<dbReference type="GO" id="GO:0070402">
    <property type="term" value="F:NADPH binding"/>
    <property type="evidence" value="ECO:0007669"/>
    <property type="project" value="TreeGrafter"/>
</dbReference>
<protein>
    <submittedName>
        <fullName evidence="4">Putative PIG3 family NAD(P)H quinone oxidoreductase</fullName>
    </submittedName>
</protein>
<dbReference type="CDD" id="cd05276">
    <property type="entry name" value="p53_inducible_oxidoreductase"/>
    <property type="match status" value="1"/>
</dbReference>
<evidence type="ECO:0000313" key="4">
    <source>
        <dbReference type="EMBL" id="MBB5739644.1"/>
    </source>
</evidence>
<dbReference type="SUPFAM" id="SSF51735">
    <property type="entry name" value="NAD(P)-binding Rossmann-fold domains"/>
    <property type="match status" value="1"/>
</dbReference>
<organism evidence="4 5">
    <name type="scientific">Brevundimonas aurantiaca</name>
    <dbReference type="NCBI Taxonomy" id="74316"/>
    <lineage>
        <taxon>Bacteria</taxon>
        <taxon>Pseudomonadati</taxon>
        <taxon>Pseudomonadota</taxon>
        <taxon>Alphaproteobacteria</taxon>
        <taxon>Caulobacterales</taxon>
        <taxon>Caulobacteraceae</taxon>
        <taxon>Brevundimonas</taxon>
    </lineage>
</organism>
<dbReference type="PANTHER" id="PTHR48106:SF8">
    <property type="entry name" value="OS02G0805600 PROTEIN"/>
    <property type="match status" value="1"/>
</dbReference>
<sequence>MRLIQIEGGSGPAEALKIAEQADPTPGPGEVVIQVRAAGINRPDLLQRRGGYPPPPGASPILGLEVAGEIAALGEGVSQWRRGDRVCALLGGGGYAEQAVVDARHVLPIPEGLSFVQAAALPETVSTVFANVFEAGGLKAGQTLLIHGATSGIGVTAIQMAKAAGAAVIATSRGADKAKAAQALGADVSLDARSDDLAAAIAEAGGVDVLLDMVGRDYAELNLKALKPGGRWVVIASLSGSVVEIDLMRIMLKRLVLTGSTLRSRSADEKARLTAAVKATVWPWVASGAVRPPVQAVYPLDKAAEAHGALEAGDHIGKFVLTP</sequence>
<dbReference type="Gene3D" id="3.90.180.10">
    <property type="entry name" value="Medium-chain alcohol dehydrogenases, catalytic domain"/>
    <property type="match status" value="1"/>
</dbReference>
<gene>
    <name evidence="4" type="ORF">GGQ93_001346</name>
</gene>
<keyword evidence="2" id="KW-0560">Oxidoreductase</keyword>
<dbReference type="Proteomes" id="UP000527324">
    <property type="component" value="Unassembled WGS sequence"/>
</dbReference>
<reference evidence="4 5" key="1">
    <citation type="submission" date="2020-08" db="EMBL/GenBank/DDBJ databases">
        <title>Genomic Encyclopedia of Type Strains, Phase IV (KMG-IV): sequencing the most valuable type-strain genomes for metagenomic binning, comparative biology and taxonomic classification.</title>
        <authorList>
            <person name="Goeker M."/>
        </authorList>
    </citation>
    <scope>NUCLEOTIDE SEQUENCE [LARGE SCALE GENOMIC DNA]</scope>
    <source>
        <strain evidence="4 5">DSM 4731</strain>
    </source>
</reference>
<dbReference type="InterPro" id="IPR013154">
    <property type="entry name" value="ADH-like_N"/>
</dbReference>
<name>A0A7W9C5U0_9CAUL</name>
<comment type="caution">
    <text evidence="4">The sequence shown here is derived from an EMBL/GenBank/DDBJ whole genome shotgun (WGS) entry which is preliminary data.</text>
</comment>
<dbReference type="GO" id="GO:0016651">
    <property type="term" value="F:oxidoreductase activity, acting on NAD(P)H"/>
    <property type="evidence" value="ECO:0007669"/>
    <property type="project" value="TreeGrafter"/>
</dbReference>
<dbReference type="InterPro" id="IPR036291">
    <property type="entry name" value="NAD(P)-bd_dom_sf"/>
</dbReference>
<dbReference type="AlphaFoldDB" id="A0A7W9C5U0"/>
<dbReference type="InterPro" id="IPR013149">
    <property type="entry name" value="ADH-like_C"/>
</dbReference>
<keyword evidence="5" id="KW-1185">Reference proteome</keyword>
<evidence type="ECO:0000313" key="5">
    <source>
        <dbReference type="Proteomes" id="UP000527324"/>
    </source>
</evidence>
<evidence type="ECO:0000256" key="2">
    <source>
        <dbReference type="ARBA" id="ARBA00023002"/>
    </source>
</evidence>
<dbReference type="InterPro" id="IPR014189">
    <property type="entry name" value="Quinone_OxRdtase_PIG3"/>
</dbReference>
<evidence type="ECO:0000259" key="3">
    <source>
        <dbReference type="SMART" id="SM00829"/>
    </source>
</evidence>
<proteinExistence type="predicted"/>
<dbReference type="InterPro" id="IPR020843">
    <property type="entry name" value="ER"/>
</dbReference>
<accession>A0A7W9C5U0</accession>
<evidence type="ECO:0000256" key="1">
    <source>
        <dbReference type="ARBA" id="ARBA00022857"/>
    </source>
</evidence>
<dbReference type="SMART" id="SM00829">
    <property type="entry name" value="PKS_ER"/>
    <property type="match status" value="1"/>
</dbReference>
<dbReference type="RefSeq" id="WP_183215899.1">
    <property type="nucleotide sequence ID" value="NZ_JACHOQ010000002.1"/>
</dbReference>
<dbReference type="Pfam" id="PF00107">
    <property type="entry name" value="ADH_zinc_N"/>
    <property type="match status" value="1"/>
</dbReference>
<dbReference type="NCBIfam" id="TIGR02824">
    <property type="entry name" value="quinone_pig3"/>
    <property type="match status" value="1"/>
</dbReference>
<feature type="domain" description="Enoyl reductase (ER)" evidence="3">
    <location>
        <begin position="11"/>
        <end position="321"/>
    </location>
</feature>